<evidence type="ECO:0000259" key="6">
    <source>
        <dbReference type="Pfam" id="PF04542"/>
    </source>
</evidence>
<dbReference type="InterPro" id="IPR007627">
    <property type="entry name" value="RNA_pol_sigma70_r2"/>
</dbReference>
<dbReference type="PANTHER" id="PTHR43133:SF8">
    <property type="entry name" value="RNA POLYMERASE SIGMA FACTOR HI_1459-RELATED"/>
    <property type="match status" value="1"/>
</dbReference>
<evidence type="ECO:0000313" key="9">
    <source>
        <dbReference type="Proteomes" id="UP000613266"/>
    </source>
</evidence>
<evidence type="ECO:0000259" key="7">
    <source>
        <dbReference type="Pfam" id="PF08281"/>
    </source>
</evidence>
<dbReference type="PANTHER" id="PTHR43133">
    <property type="entry name" value="RNA POLYMERASE ECF-TYPE SIGMA FACTO"/>
    <property type="match status" value="1"/>
</dbReference>
<keyword evidence="3" id="KW-0731">Sigma factor</keyword>
<accession>A0A931J3R5</accession>
<dbReference type="SUPFAM" id="SSF88659">
    <property type="entry name" value="Sigma3 and sigma4 domains of RNA polymerase sigma factors"/>
    <property type="match status" value="1"/>
</dbReference>
<evidence type="ECO:0000256" key="1">
    <source>
        <dbReference type="ARBA" id="ARBA00010641"/>
    </source>
</evidence>
<keyword evidence="2" id="KW-0805">Transcription regulation</keyword>
<dbReference type="InterPro" id="IPR039425">
    <property type="entry name" value="RNA_pol_sigma-70-like"/>
</dbReference>
<organism evidence="8 9">
    <name type="scientific">Inhella proteolytica</name>
    <dbReference type="NCBI Taxonomy" id="2795029"/>
    <lineage>
        <taxon>Bacteria</taxon>
        <taxon>Pseudomonadati</taxon>
        <taxon>Pseudomonadota</taxon>
        <taxon>Betaproteobacteria</taxon>
        <taxon>Burkholderiales</taxon>
        <taxon>Sphaerotilaceae</taxon>
        <taxon>Inhella</taxon>
    </lineage>
</organism>
<dbReference type="InterPro" id="IPR036388">
    <property type="entry name" value="WH-like_DNA-bd_sf"/>
</dbReference>
<evidence type="ECO:0000313" key="8">
    <source>
        <dbReference type="EMBL" id="MBH9579051.1"/>
    </source>
</evidence>
<evidence type="ECO:0000256" key="3">
    <source>
        <dbReference type="ARBA" id="ARBA00023082"/>
    </source>
</evidence>
<dbReference type="InterPro" id="IPR014284">
    <property type="entry name" value="RNA_pol_sigma-70_dom"/>
</dbReference>
<dbReference type="NCBIfam" id="TIGR02937">
    <property type="entry name" value="sigma70-ECF"/>
    <property type="match status" value="1"/>
</dbReference>
<keyword evidence="5" id="KW-0804">Transcription</keyword>
<dbReference type="AlphaFoldDB" id="A0A931J3R5"/>
<dbReference type="SUPFAM" id="SSF88946">
    <property type="entry name" value="Sigma2 domain of RNA polymerase sigma factors"/>
    <property type="match status" value="1"/>
</dbReference>
<reference evidence="8" key="1">
    <citation type="submission" date="2020-12" db="EMBL/GenBank/DDBJ databases">
        <title>The genome sequence of Inhella sp. 1Y17.</title>
        <authorList>
            <person name="Liu Y."/>
        </authorList>
    </citation>
    <scope>NUCLEOTIDE SEQUENCE</scope>
    <source>
        <strain evidence="8">1Y17</strain>
    </source>
</reference>
<dbReference type="GO" id="GO:0003677">
    <property type="term" value="F:DNA binding"/>
    <property type="evidence" value="ECO:0007669"/>
    <property type="project" value="UniProtKB-KW"/>
</dbReference>
<dbReference type="Gene3D" id="1.10.1740.10">
    <property type="match status" value="1"/>
</dbReference>
<feature type="domain" description="RNA polymerase sigma factor 70 region 4 type 2" evidence="7">
    <location>
        <begin position="125"/>
        <end position="177"/>
    </location>
</feature>
<proteinExistence type="inferred from homology"/>
<dbReference type="EMBL" id="JAEDAK010000017">
    <property type="protein sequence ID" value="MBH9579051.1"/>
    <property type="molecule type" value="Genomic_DNA"/>
</dbReference>
<dbReference type="InterPro" id="IPR013325">
    <property type="entry name" value="RNA_pol_sigma_r2"/>
</dbReference>
<protein>
    <submittedName>
        <fullName evidence="8">Sigma-70 family RNA polymerase sigma factor</fullName>
    </submittedName>
</protein>
<evidence type="ECO:0000256" key="4">
    <source>
        <dbReference type="ARBA" id="ARBA00023125"/>
    </source>
</evidence>
<comment type="caution">
    <text evidence="8">The sequence shown here is derived from an EMBL/GenBank/DDBJ whole genome shotgun (WGS) entry which is preliminary data.</text>
</comment>
<evidence type="ECO:0000256" key="2">
    <source>
        <dbReference type="ARBA" id="ARBA00023015"/>
    </source>
</evidence>
<keyword evidence="4" id="KW-0238">DNA-binding</keyword>
<feature type="domain" description="RNA polymerase sigma-70 region 2" evidence="6">
    <location>
        <begin position="24"/>
        <end position="94"/>
    </location>
</feature>
<sequence length="189" mass="21663">MEEPSDAELLRRHSAGDAQAFARLYDRHDRKSFDYLRRLLHPADAATAEDLHQEVWLAVARAAAQYDESKARFVTWLFTIARNRVLDWQRQQGRAGWELLESAEALPDAPRLQPPERVEAGRMAEAVVEAVEALPIAQREAFVLFSFDELSLQEIAALTKVPLETAKTRLRYARDALRQRLQAWRTADV</sequence>
<dbReference type="GO" id="GO:0006352">
    <property type="term" value="P:DNA-templated transcription initiation"/>
    <property type="evidence" value="ECO:0007669"/>
    <property type="project" value="InterPro"/>
</dbReference>
<dbReference type="Pfam" id="PF04542">
    <property type="entry name" value="Sigma70_r2"/>
    <property type="match status" value="1"/>
</dbReference>
<dbReference type="Pfam" id="PF08281">
    <property type="entry name" value="Sigma70_r4_2"/>
    <property type="match status" value="1"/>
</dbReference>
<name>A0A931J3R5_9BURK</name>
<dbReference type="RefSeq" id="WP_198112819.1">
    <property type="nucleotide sequence ID" value="NZ_JAEDAK010000017.1"/>
</dbReference>
<dbReference type="GO" id="GO:0016987">
    <property type="term" value="F:sigma factor activity"/>
    <property type="evidence" value="ECO:0007669"/>
    <property type="project" value="UniProtKB-KW"/>
</dbReference>
<comment type="similarity">
    <text evidence="1">Belongs to the sigma-70 factor family. ECF subfamily.</text>
</comment>
<dbReference type="Gene3D" id="1.10.10.10">
    <property type="entry name" value="Winged helix-like DNA-binding domain superfamily/Winged helix DNA-binding domain"/>
    <property type="match status" value="1"/>
</dbReference>
<dbReference type="Proteomes" id="UP000613266">
    <property type="component" value="Unassembled WGS sequence"/>
</dbReference>
<dbReference type="InterPro" id="IPR013324">
    <property type="entry name" value="RNA_pol_sigma_r3/r4-like"/>
</dbReference>
<evidence type="ECO:0000256" key="5">
    <source>
        <dbReference type="ARBA" id="ARBA00023163"/>
    </source>
</evidence>
<dbReference type="InterPro" id="IPR013249">
    <property type="entry name" value="RNA_pol_sigma70_r4_t2"/>
</dbReference>
<gene>
    <name evidence="8" type="ORF">I7X39_19340</name>
</gene>
<keyword evidence="9" id="KW-1185">Reference proteome</keyword>